<keyword evidence="2" id="KW-0963">Cytoplasm</keyword>
<gene>
    <name evidence="2" type="primary">cutC</name>
    <name evidence="3" type="ORF">SAMN05421766_104158</name>
</gene>
<comment type="similarity">
    <text evidence="1 2">Belongs to the CutC family.</text>
</comment>
<evidence type="ECO:0000313" key="4">
    <source>
        <dbReference type="Proteomes" id="UP000185728"/>
    </source>
</evidence>
<dbReference type="RefSeq" id="WP_076456262.1">
    <property type="nucleotide sequence ID" value="NZ_FTOB01000004.1"/>
</dbReference>
<dbReference type="HAMAP" id="MF_00795">
    <property type="entry name" value="CutC"/>
    <property type="match status" value="1"/>
</dbReference>
<evidence type="ECO:0000313" key="3">
    <source>
        <dbReference type="EMBL" id="SIS82121.1"/>
    </source>
</evidence>
<comment type="caution">
    <text evidence="3">The sequence shown here is derived from an EMBL/GenBank/DDBJ whole genome shotgun (WGS) entry which is preliminary data.</text>
</comment>
<dbReference type="PANTHER" id="PTHR12598:SF0">
    <property type="entry name" value="COPPER HOMEOSTASIS PROTEIN CUTC HOMOLOG"/>
    <property type="match status" value="1"/>
</dbReference>
<comment type="caution">
    <text evidence="2">Once thought to be involved in copper homeostasis, experiments in E.coli have shown this is not the case.</text>
</comment>
<dbReference type="Pfam" id="PF03932">
    <property type="entry name" value="CutC"/>
    <property type="match status" value="1"/>
</dbReference>
<reference evidence="3 4" key="1">
    <citation type="submission" date="2017-01" db="EMBL/GenBank/DDBJ databases">
        <authorList>
            <person name="Varghese N."/>
            <person name="Submissions S."/>
        </authorList>
    </citation>
    <scope>NUCLEOTIDE SEQUENCE [LARGE SCALE GENOMIC DNA]</scope>
    <source>
        <strain evidence="3 4">DSM 2061</strain>
    </source>
</reference>
<dbReference type="InterPro" id="IPR036822">
    <property type="entry name" value="CutC-like_dom_sf"/>
</dbReference>
<comment type="subcellular location">
    <subcellularLocation>
        <location evidence="2">Cytoplasm</location>
    </subcellularLocation>
</comment>
<dbReference type="Gene3D" id="3.20.20.380">
    <property type="entry name" value="Copper homeostasis (CutC) domain"/>
    <property type="match status" value="1"/>
</dbReference>
<protein>
    <recommendedName>
        <fullName evidence="2">PF03932 family protein CutC</fullName>
    </recommendedName>
</protein>
<evidence type="ECO:0000256" key="1">
    <source>
        <dbReference type="ARBA" id="ARBA00007768"/>
    </source>
</evidence>
<sequence length="240" mass="26093">MLVEVCANSLQSALNAQRAGADRIELCSELAVGGITPSYGLLKSVRENISIPVHVLVRPRSGDFTYTSDDLEIMKEDIALCVELGFDGIVSGVLKTDFSLDLDRTKQLIEASGNLKFTFHRAFDWVRNPLEAFGQLQSLGVDYVLTSGQRQSAVEGMALLKALLKDGSKCVLMPGGGVKPTNVETFMAEGFKAVHLSGTKFFRTLPESDRVSMNSASFLSDTEIALTDPNTIEDVVNRVK</sequence>
<proteinExistence type="inferred from homology"/>
<dbReference type="PANTHER" id="PTHR12598">
    <property type="entry name" value="COPPER HOMEOSTASIS PROTEIN CUTC"/>
    <property type="match status" value="1"/>
</dbReference>
<name>A0ABY1KYL0_9FLAO</name>
<dbReference type="Proteomes" id="UP000185728">
    <property type="component" value="Unassembled WGS sequence"/>
</dbReference>
<organism evidence="3 4">
    <name type="scientific">Zobellia uliginosa</name>
    <dbReference type="NCBI Taxonomy" id="143224"/>
    <lineage>
        <taxon>Bacteria</taxon>
        <taxon>Pseudomonadati</taxon>
        <taxon>Bacteroidota</taxon>
        <taxon>Flavobacteriia</taxon>
        <taxon>Flavobacteriales</taxon>
        <taxon>Flavobacteriaceae</taxon>
        <taxon>Zobellia</taxon>
    </lineage>
</organism>
<dbReference type="InterPro" id="IPR005627">
    <property type="entry name" value="CutC-like"/>
</dbReference>
<accession>A0ABY1KYL0</accession>
<keyword evidence="4" id="KW-1185">Reference proteome</keyword>
<dbReference type="EMBL" id="FTOB01000004">
    <property type="protein sequence ID" value="SIS82121.1"/>
    <property type="molecule type" value="Genomic_DNA"/>
</dbReference>
<dbReference type="SUPFAM" id="SSF110395">
    <property type="entry name" value="CutC-like"/>
    <property type="match status" value="1"/>
</dbReference>
<evidence type="ECO:0000256" key="2">
    <source>
        <dbReference type="HAMAP-Rule" id="MF_00795"/>
    </source>
</evidence>